<keyword evidence="2" id="KW-1185">Reference proteome</keyword>
<dbReference type="EMBL" id="PVTZ01000015">
    <property type="protein sequence ID" value="PRZ12291.1"/>
    <property type="molecule type" value="Genomic_DNA"/>
</dbReference>
<protein>
    <recommendedName>
        <fullName evidence="3">Inhibitor of sigma-G Gin protein</fullName>
    </recommendedName>
</protein>
<evidence type="ECO:0008006" key="3">
    <source>
        <dbReference type="Google" id="ProtNLM"/>
    </source>
</evidence>
<evidence type="ECO:0000313" key="1">
    <source>
        <dbReference type="EMBL" id="PRZ12291.1"/>
    </source>
</evidence>
<sequence>MTGLVRLQAVIAFWDRDGVGKKKKVDLCPCCYAPGGQVEKVGEKWLCHICETVMSETELGI</sequence>
<dbReference type="Proteomes" id="UP000238836">
    <property type="component" value="Unassembled WGS sequence"/>
</dbReference>
<reference evidence="1 2" key="1">
    <citation type="submission" date="2018-03" db="EMBL/GenBank/DDBJ databases">
        <title>Genomic Encyclopedia of Archaeal and Bacterial Type Strains, Phase II (KMG-II): from individual species to whole genera.</title>
        <authorList>
            <person name="Goeker M."/>
        </authorList>
    </citation>
    <scope>NUCLEOTIDE SEQUENCE [LARGE SCALE GENOMIC DNA]</scope>
    <source>
        <strain evidence="1 2">RHA1</strain>
    </source>
</reference>
<dbReference type="RefSeq" id="WP_106343192.1">
    <property type="nucleotide sequence ID" value="NZ_PVTZ01000015.1"/>
</dbReference>
<comment type="caution">
    <text evidence="1">The sequence shown here is derived from an EMBL/GenBank/DDBJ whole genome shotgun (WGS) entry which is preliminary data.</text>
</comment>
<gene>
    <name evidence="1" type="ORF">CLV36_11556</name>
</gene>
<organism evidence="1 2">
    <name type="scientific">Laceyella sediminis</name>
    <dbReference type="NCBI Taxonomy" id="573074"/>
    <lineage>
        <taxon>Bacteria</taxon>
        <taxon>Bacillati</taxon>
        <taxon>Bacillota</taxon>
        <taxon>Bacilli</taxon>
        <taxon>Bacillales</taxon>
        <taxon>Thermoactinomycetaceae</taxon>
        <taxon>Laceyella</taxon>
    </lineage>
</organism>
<name>A0ABX5EP25_9BACL</name>
<accession>A0ABX5EP25</accession>
<proteinExistence type="predicted"/>
<evidence type="ECO:0000313" key="2">
    <source>
        <dbReference type="Proteomes" id="UP000238836"/>
    </source>
</evidence>